<evidence type="ECO:0000313" key="1">
    <source>
        <dbReference type="EMBL" id="KAF3702725.1"/>
    </source>
</evidence>
<dbReference type="AlphaFoldDB" id="A0A6G1QJJ9"/>
<proteinExistence type="predicted"/>
<reference evidence="2" key="2">
    <citation type="submission" date="2019-02" db="EMBL/GenBank/DDBJ databases">
        <title>Opniocepnalus argus Var Kimnra genome.</title>
        <authorList>
            <person name="Zhou C."/>
            <person name="Xiao S."/>
        </authorList>
    </citation>
    <scope>NUCLEOTIDE SEQUENCE [LARGE SCALE GENOMIC DNA]</scope>
</reference>
<organism evidence="1 2">
    <name type="scientific">Channa argus</name>
    <name type="common">Northern snakehead</name>
    <name type="synonym">Ophicephalus argus</name>
    <dbReference type="NCBI Taxonomy" id="215402"/>
    <lineage>
        <taxon>Eukaryota</taxon>
        <taxon>Metazoa</taxon>
        <taxon>Chordata</taxon>
        <taxon>Craniata</taxon>
        <taxon>Vertebrata</taxon>
        <taxon>Euteleostomi</taxon>
        <taxon>Actinopterygii</taxon>
        <taxon>Neopterygii</taxon>
        <taxon>Teleostei</taxon>
        <taxon>Neoteleostei</taxon>
        <taxon>Acanthomorphata</taxon>
        <taxon>Anabantaria</taxon>
        <taxon>Anabantiformes</taxon>
        <taxon>Channoidei</taxon>
        <taxon>Channidae</taxon>
        <taxon>Channa</taxon>
    </lineage>
</organism>
<dbReference type="EMBL" id="CM015729">
    <property type="protein sequence ID" value="KAF3702725.1"/>
    <property type="molecule type" value="Genomic_DNA"/>
</dbReference>
<dbReference type="Proteomes" id="UP000503349">
    <property type="component" value="Chromosome 18"/>
</dbReference>
<evidence type="ECO:0000313" key="2">
    <source>
        <dbReference type="Proteomes" id="UP000503349"/>
    </source>
</evidence>
<name>A0A6G1QJJ9_CHAAH</name>
<protein>
    <submittedName>
        <fullName evidence="1">Uncharacterized protein</fullName>
    </submittedName>
</protein>
<keyword evidence="2" id="KW-1185">Reference proteome</keyword>
<gene>
    <name evidence="1" type="ORF">EXN66_Car018413</name>
</gene>
<reference evidence="1 2" key="1">
    <citation type="submission" date="2019-02" db="EMBL/GenBank/DDBJ databases">
        <title>Opniocepnalus argus genome.</title>
        <authorList>
            <person name="Zhou C."/>
            <person name="Xiao S."/>
        </authorList>
    </citation>
    <scope>NUCLEOTIDE SEQUENCE [LARGE SCALE GENOMIC DNA]</scope>
    <source>
        <strain evidence="1">OARG1902GOOAL</strain>
        <tissue evidence="1">Muscle</tissue>
    </source>
</reference>
<accession>A0A6G1QJJ9</accession>
<sequence>MSSIIKLTTCCSFVLPQFSTDLKKRLSYQLFLELFKGSQCPPLPEDGVEPIITELSIISHSLCHQMDHLLKLLSLMNHA</sequence>